<keyword evidence="1" id="KW-0812">Transmembrane</keyword>
<name>A0A1R3WCS6_9BACT</name>
<evidence type="ECO:0000313" key="3">
    <source>
        <dbReference type="Proteomes" id="UP000187181"/>
    </source>
</evidence>
<evidence type="ECO:0000313" key="2">
    <source>
        <dbReference type="EMBL" id="SIT75716.1"/>
    </source>
</evidence>
<reference evidence="3" key="1">
    <citation type="submission" date="2017-01" db="EMBL/GenBank/DDBJ databases">
        <authorList>
            <person name="Varghese N."/>
            <person name="Submissions S."/>
        </authorList>
    </citation>
    <scope>NUCLEOTIDE SEQUENCE [LARGE SCALE GENOMIC DNA]</scope>
    <source>
        <strain evidence="3">LP100</strain>
    </source>
</reference>
<evidence type="ECO:0000256" key="1">
    <source>
        <dbReference type="SAM" id="Phobius"/>
    </source>
</evidence>
<gene>
    <name evidence="2" type="ORF">SAMN05444128_0242</name>
</gene>
<keyword evidence="1" id="KW-0472">Membrane</keyword>
<dbReference type="Proteomes" id="UP000187181">
    <property type="component" value="Unassembled WGS sequence"/>
</dbReference>
<protein>
    <submittedName>
        <fullName evidence="2">Uncharacterized protein</fullName>
    </submittedName>
</protein>
<dbReference type="STRING" id="1317125.SAMN05444128_0242"/>
<accession>A0A1R3WCS6</accession>
<organism evidence="2 3">
    <name type="scientific">Pontibacter indicus</name>
    <dbReference type="NCBI Taxonomy" id="1317125"/>
    <lineage>
        <taxon>Bacteria</taxon>
        <taxon>Pseudomonadati</taxon>
        <taxon>Bacteroidota</taxon>
        <taxon>Cytophagia</taxon>
        <taxon>Cytophagales</taxon>
        <taxon>Hymenobacteraceae</taxon>
        <taxon>Pontibacter</taxon>
    </lineage>
</organism>
<dbReference type="EMBL" id="FTPP01000001">
    <property type="protein sequence ID" value="SIT75716.1"/>
    <property type="molecule type" value="Genomic_DNA"/>
</dbReference>
<keyword evidence="1" id="KW-1133">Transmembrane helix</keyword>
<dbReference type="AlphaFoldDB" id="A0A1R3WCS6"/>
<proteinExistence type="predicted"/>
<sequence>MGEEHLCYGSYFSVFYFSMLLASIIAYWQMAALLKQPILENI</sequence>
<feature type="transmembrane region" description="Helical" evidence="1">
    <location>
        <begin position="12"/>
        <end position="34"/>
    </location>
</feature>
<keyword evidence="3" id="KW-1185">Reference proteome</keyword>